<dbReference type="Pfam" id="PF03466">
    <property type="entry name" value="LysR_substrate"/>
    <property type="match status" value="1"/>
</dbReference>
<dbReference type="InterPro" id="IPR036388">
    <property type="entry name" value="WH-like_DNA-bd_sf"/>
</dbReference>
<comment type="similarity">
    <text evidence="1">Belongs to the LysR transcriptional regulatory family.</text>
</comment>
<dbReference type="Gene3D" id="3.40.190.10">
    <property type="entry name" value="Periplasmic binding protein-like II"/>
    <property type="match status" value="2"/>
</dbReference>
<dbReference type="InterPro" id="IPR036390">
    <property type="entry name" value="WH_DNA-bd_sf"/>
</dbReference>
<dbReference type="AlphaFoldDB" id="A0A9D2MQE8"/>
<feature type="domain" description="HTH lysR-type" evidence="5">
    <location>
        <begin position="1"/>
        <end position="58"/>
    </location>
</feature>
<dbReference type="PANTHER" id="PTHR30126">
    <property type="entry name" value="HTH-TYPE TRANSCRIPTIONAL REGULATOR"/>
    <property type="match status" value="1"/>
</dbReference>
<evidence type="ECO:0000256" key="3">
    <source>
        <dbReference type="ARBA" id="ARBA00023125"/>
    </source>
</evidence>
<evidence type="ECO:0000313" key="7">
    <source>
        <dbReference type="Proteomes" id="UP000823921"/>
    </source>
</evidence>
<dbReference type="PROSITE" id="PS50931">
    <property type="entry name" value="HTH_LYSR"/>
    <property type="match status" value="1"/>
</dbReference>
<dbReference type="PANTHER" id="PTHR30126:SF91">
    <property type="entry name" value="LYSR FAMILY TRANSCRIPTIONAL REGULATOR"/>
    <property type="match status" value="1"/>
</dbReference>
<dbReference type="InterPro" id="IPR000847">
    <property type="entry name" value="LysR_HTH_N"/>
</dbReference>
<dbReference type="EMBL" id="DWXO01000099">
    <property type="protein sequence ID" value="HJB81398.1"/>
    <property type="molecule type" value="Genomic_DNA"/>
</dbReference>
<sequence>MVDYRIRTFLTLYETMNYRKTGEQLCMSQPAVSQQIRGLEEKYGCKLFVYDGRQLHATPQAKRVAEYARTALYNEQRLQQELMETAVREVRVGMTKTIGEFVVAEALSRYIQHSDGNLKISVDNTAVLLGQLEHEQLDFALIEGAFDRSRFGSRLFRRSKFVGLCRKDHPFAGRTIPLTALEGQCLVVREEGSGTRGILENVLAERGYSLDLFSRVICANQFSLITRFVAEGCGITFAYEPVAASQPELAFFHLECLDECREFSLVYLKGTHVFPLVREVLGDLAPSDLEDGTE</sequence>
<dbReference type="InterPro" id="IPR005119">
    <property type="entry name" value="LysR_subst-bd"/>
</dbReference>
<evidence type="ECO:0000256" key="4">
    <source>
        <dbReference type="ARBA" id="ARBA00023163"/>
    </source>
</evidence>
<dbReference type="GO" id="GO:0003700">
    <property type="term" value="F:DNA-binding transcription factor activity"/>
    <property type="evidence" value="ECO:0007669"/>
    <property type="project" value="InterPro"/>
</dbReference>
<evidence type="ECO:0000259" key="5">
    <source>
        <dbReference type="PROSITE" id="PS50931"/>
    </source>
</evidence>
<evidence type="ECO:0000256" key="2">
    <source>
        <dbReference type="ARBA" id="ARBA00023015"/>
    </source>
</evidence>
<dbReference type="SUPFAM" id="SSF53850">
    <property type="entry name" value="Periplasmic binding protein-like II"/>
    <property type="match status" value="1"/>
</dbReference>
<dbReference type="SUPFAM" id="SSF46785">
    <property type="entry name" value="Winged helix' DNA-binding domain"/>
    <property type="match status" value="1"/>
</dbReference>
<keyword evidence="3" id="KW-0238">DNA-binding</keyword>
<name>A0A9D2MQE8_9FIRM</name>
<dbReference type="Gene3D" id="1.10.10.10">
    <property type="entry name" value="Winged helix-like DNA-binding domain superfamily/Winged helix DNA-binding domain"/>
    <property type="match status" value="1"/>
</dbReference>
<dbReference type="PRINTS" id="PR00039">
    <property type="entry name" value="HTHLYSR"/>
</dbReference>
<evidence type="ECO:0000256" key="1">
    <source>
        <dbReference type="ARBA" id="ARBA00009437"/>
    </source>
</evidence>
<protein>
    <submittedName>
        <fullName evidence="6">LysR family transcriptional regulator</fullName>
    </submittedName>
</protein>
<dbReference type="Pfam" id="PF00126">
    <property type="entry name" value="HTH_1"/>
    <property type="match status" value="1"/>
</dbReference>
<dbReference type="GO" id="GO:0000976">
    <property type="term" value="F:transcription cis-regulatory region binding"/>
    <property type="evidence" value="ECO:0007669"/>
    <property type="project" value="TreeGrafter"/>
</dbReference>
<accession>A0A9D2MQE8</accession>
<comment type="caution">
    <text evidence="6">The sequence shown here is derived from an EMBL/GenBank/DDBJ whole genome shotgun (WGS) entry which is preliminary data.</text>
</comment>
<dbReference type="Proteomes" id="UP000823921">
    <property type="component" value="Unassembled WGS sequence"/>
</dbReference>
<gene>
    <name evidence="6" type="ORF">H9712_10465</name>
</gene>
<evidence type="ECO:0000313" key="6">
    <source>
        <dbReference type="EMBL" id="HJB81398.1"/>
    </source>
</evidence>
<keyword evidence="2" id="KW-0805">Transcription regulation</keyword>
<proteinExistence type="inferred from homology"/>
<reference evidence="6" key="1">
    <citation type="journal article" date="2021" name="PeerJ">
        <title>Extensive microbial diversity within the chicken gut microbiome revealed by metagenomics and culture.</title>
        <authorList>
            <person name="Gilroy R."/>
            <person name="Ravi A."/>
            <person name="Getino M."/>
            <person name="Pursley I."/>
            <person name="Horton D.L."/>
            <person name="Alikhan N.F."/>
            <person name="Baker D."/>
            <person name="Gharbi K."/>
            <person name="Hall N."/>
            <person name="Watson M."/>
            <person name="Adriaenssens E.M."/>
            <person name="Foster-Nyarko E."/>
            <person name="Jarju S."/>
            <person name="Secka A."/>
            <person name="Antonio M."/>
            <person name="Oren A."/>
            <person name="Chaudhuri R.R."/>
            <person name="La Ragione R."/>
            <person name="Hildebrand F."/>
            <person name="Pallen M.J."/>
        </authorList>
    </citation>
    <scope>NUCLEOTIDE SEQUENCE</scope>
    <source>
        <strain evidence="6">CHK192-8294</strain>
    </source>
</reference>
<keyword evidence="4" id="KW-0804">Transcription</keyword>
<dbReference type="CDD" id="cd05466">
    <property type="entry name" value="PBP2_LTTR_substrate"/>
    <property type="match status" value="1"/>
</dbReference>
<organism evidence="6 7">
    <name type="scientific">Candidatus Flavonifractor intestinigallinarum</name>
    <dbReference type="NCBI Taxonomy" id="2838586"/>
    <lineage>
        <taxon>Bacteria</taxon>
        <taxon>Bacillati</taxon>
        <taxon>Bacillota</taxon>
        <taxon>Clostridia</taxon>
        <taxon>Eubacteriales</taxon>
        <taxon>Oscillospiraceae</taxon>
        <taxon>Flavonifractor</taxon>
    </lineage>
</organism>
<reference evidence="6" key="2">
    <citation type="submission" date="2021-04" db="EMBL/GenBank/DDBJ databases">
        <authorList>
            <person name="Gilroy R."/>
        </authorList>
    </citation>
    <scope>NUCLEOTIDE SEQUENCE</scope>
    <source>
        <strain evidence="6">CHK192-8294</strain>
    </source>
</reference>